<keyword evidence="1" id="KW-0472">Membrane</keyword>
<protein>
    <submittedName>
        <fullName evidence="2">Uncharacterized protein</fullName>
    </submittedName>
</protein>
<sequence>MHETLLLGIAASELTVLLTADPRRWSRRLLVFLTFLLAAICYSWLILGVSALANVLGATMALVWFGWDLTDPSARGVLARWVCASIGLVMLMSLAPADFPLLSLRNGRAIDLIITVVFLVTGPVNHLITAILQCARGRASAPVPGRINFPVLPAVRFGWAGLAGDADRQGQDGASIADSGIAVAQGGEAMGEELGERTPLRGGRWIGPLERLLIVVLAGAGAEVAIAAVVAAKGVIRFPEISQDSSGEKAEEFLIGSVSSWILAALVSMFIRAVVGN</sequence>
<accession>A0AAP9Y7H6</accession>
<dbReference type="Proteomes" id="UP000595220">
    <property type="component" value="Chromosome"/>
</dbReference>
<feature type="transmembrane region" description="Helical" evidence="1">
    <location>
        <begin position="253"/>
        <end position="275"/>
    </location>
</feature>
<evidence type="ECO:0000313" key="2">
    <source>
        <dbReference type="EMBL" id="QQC44237.1"/>
    </source>
</evidence>
<reference evidence="2 3" key="1">
    <citation type="submission" date="2020-12" db="EMBL/GenBank/DDBJ databases">
        <title>FDA dAtabase for Regulatory Grade micrObial Sequences (FDA-ARGOS): Supporting development and validation of Infectious Disease Dx tests.</title>
        <authorList>
            <person name="Sproer C."/>
            <person name="Gronow S."/>
            <person name="Severitt S."/>
            <person name="Schroder I."/>
            <person name="Tallon L."/>
            <person name="Sadzewicz L."/>
            <person name="Zhao X."/>
            <person name="Boylan J."/>
            <person name="Ott S."/>
            <person name="Bowen H."/>
            <person name="Vavikolanu K."/>
            <person name="Mehta A."/>
            <person name="Aluvathingal J."/>
            <person name="Nadendla S."/>
            <person name="Lowell S."/>
            <person name="Myers T."/>
            <person name="Yan Y."/>
            <person name="Sichtig H."/>
        </authorList>
    </citation>
    <scope>NUCLEOTIDE SEQUENCE [LARGE SCALE GENOMIC DNA]</scope>
    <source>
        <strain evidence="2 3">FDAARGOS_985</strain>
    </source>
</reference>
<keyword evidence="1" id="KW-0812">Transmembrane</keyword>
<dbReference type="AlphaFoldDB" id="A0AAP9Y7H6"/>
<evidence type="ECO:0000256" key="1">
    <source>
        <dbReference type="SAM" id="Phobius"/>
    </source>
</evidence>
<feature type="transmembrane region" description="Helical" evidence="1">
    <location>
        <begin position="77"/>
        <end position="97"/>
    </location>
</feature>
<feature type="transmembrane region" description="Helical" evidence="1">
    <location>
        <begin position="212"/>
        <end position="233"/>
    </location>
</feature>
<keyword evidence="3" id="KW-1185">Reference proteome</keyword>
<gene>
    <name evidence="2" type="ORF">I6H42_02140</name>
</gene>
<organism evidence="2 3">
    <name type="scientific">Schaalia meyeri</name>
    <dbReference type="NCBI Taxonomy" id="52773"/>
    <lineage>
        <taxon>Bacteria</taxon>
        <taxon>Bacillati</taxon>
        <taxon>Actinomycetota</taxon>
        <taxon>Actinomycetes</taxon>
        <taxon>Actinomycetales</taxon>
        <taxon>Actinomycetaceae</taxon>
        <taxon>Schaalia</taxon>
    </lineage>
</organism>
<name>A0AAP9Y7H6_9ACTO</name>
<feature type="transmembrane region" description="Helical" evidence="1">
    <location>
        <begin position="109"/>
        <end position="132"/>
    </location>
</feature>
<dbReference type="EMBL" id="CP066065">
    <property type="protein sequence ID" value="QQC44237.1"/>
    <property type="molecule type" value="Genomic_DNA"/>
</dbReference>
<proteinExistence type="predicted"/>
<evidence type="ECO:0000313" key="3">
    <source>
        <dbReference type="Proteomes" id="UP000595220"/>
    </source>
</evidence>
<keyword evidence="1" id="KW-1133">Transmembrane helix</keyword>
<dbReference type="RefSeq" id="WP_198482591.1">
    <property type="nucleotide sequence ID" value="NZ_CP066065.1"/>
</dbReference>
<feature type="transmembrane region" description="Helical" evidence="1">
    <location>
        <begin position="35"/>
        <end position="65"/>
    </location>
</feature>